<accession>A0A381QIL6</accession>
<gene>
    <name evidence="1" type="ORF">METZ01_LOCUS32020</name>
</gene>
<sequence>VAVEPGLVGDAVSDPTVGEAACALLGENKPMTSMVDTTPMAMSSASPKDVPILVFMYSYSP</sequence>
<feature type="non-terminal residue" evidence="1">
    <location>
        <position position="1"/>
    </location>
</feature>
<evidence type="ECO:0000313" key="1">
    <source>
        <dbReference type="EMBL" id="SUZ79166.1"/>
    </source>
</evidence>
<dbReference type="AlphaFoldDB" id="A0A381QIL6"/>
<protein>
    <submittedName>
        <fullName evidence="1">Uncharacterized protein</fullName>
    </submittedName>
</protein>
<reference evidence="1" key="1">
    <citation type="submission" date="2018-05" db="EMBL/GenBank/DDBJ databases">
        <authorList>
            <person name="Lanie J.A."/>
            <person name="Ng W.-L."/>
            <person name="Kazmierczak K.M."/>
            <person name="Andrzejewski T.M."/>
            <person name="Davidsen T.M."/>
            <person name="Wayne K.J."/>
            <person name="Tettelin H."/>
            <person name="Glass J.I."/>
            <person name="Rusch D."/>
            <person name="Podicherti R."/>
            <person name="Tsui H.-C.T."/>
            <person name="Winkler M.E."/>
        </authorList>
    </citation>
    <scope>NUCLEOTIDE SEQUENCE</scope>
</reference>
<dbReference type="EMBL" id="UINC01001375">
    <property type="protein sequence ID" value="SUZ79166.1"/>
    <property type="molecule type" value="Genomic_DNA"/>
</dbReference>
<organism evidence="1">
    <name type="scientific">marine metagenome</name>
    <dbReference type="NCBI Taxonomy" id="408172"/>
    <lineage>
        <taxon>unclassified sequences</taxon>
        <taxon>metagenomes</taxon>
        <taxon>ecological metagenomes</taxon>
    </lineage>
</organism>
<proteinExistence type="predicted"/>
<name>A0A381QIL6_9ZZZZ</name>